<reference evidence="1" key="1">
    <citation type="submission" date="2020-08" db="EMBL/GenBank/DDBJ databases">
        <title>Genome public.</title>
        <authorList>
            <person name="Liu C."/>
            <person name="Sun Q."/>
        </authorList>
    </citation>
    <scope>NUCLEOTIDE SEQUENCE</scope>
    <source>
        <strain evidence="1">NSJ-33</strain>
    </source>
</reference>
<dbReference type="RefSeq" id="WP_249294109.1">
    <property type="nucleotide sequence ID" value="NZ_JACRSV010000001.1"/>
</dbReference>
<proteinExistence type="predicted"/>
<sequence>MANFVPKKPQKVEKDVISMRIDMDLLNKVDYLASDIGISRNELLNQCITFALDHVNHWKD</sequence>
<comment type="caution">
    <text evidence="1">The sequence shown here is derived from an EMBL/GenBank/DDBJ whole genome shotgun (WGS) entry which is preliminary data.</text>
</comment>
<keyword evidence="2" id="KW-1185">Reference proteome</keyword>
<dbReference type="SUPFAM" id="SSF47598">
    <property type="entry name" value="Ribbon-helix-helix"/>
    <property type="match status" value="1"/>
</dbReference>
<dbReference type="InterPro" id="IPR010985">
    <property type="entry name" value="Ribbon_hlx_hlx"/>
</dbReference>
<accession>A0A926E4S7</accession>
<dbReference type="AlphaFoldDB" id="A0A926E4S7"/>
<name>A0A926E4S7_9FIRM</name>
<organism evidence="1 2">
    <name type="scientific">Fumia xinanensis</name>
    <dbReference type="NCBI Taxonomy" id="2763659"/>
    <lineage>
        <taxon>Bacteria</taxon>
        <taxon>Bacillati</taxon>
        <taxon>Bacillota</taxon>
        <taxon>Clostridia</taxon>
        <taxon>Eubacteriales</taxon>
        <taxon>Oscillospiraceae</taxon>
        <taxon>Fumia</taxon>
    </lineage>
</organism>
<dbReference type="GO" id="GO:0006355">
    <property type="term" value="P:regulation of DNA-templated transcription"/>
    <property type="evidence" value="ECO:0007669"/>
    <property type="project" value="InterPro"/>
</dbReference>
<protein>
    <submittedName>
        <fullName evidence="1">CopG family transcriptional regulator</fullName>
    </submittedName>
</protein>
<dbReference type="Proteomes" id="UP000610760">
    <property type="component" value="Unassembled WGS sequence"/>
</dbReference>
<gene>
    <name evidence="1" type="ORF">H8710_03990</name>
</gene>
<dbReference type="EMBL" id="JACRSV010000001">
    <property type="protein sequence ID" value="MBC8559226.1"/>
    <property type="molecule type" value="Genomic_DNA"/>
</dbReference>
<evidence type="ECO:0000313" key="2">
    <source>
        <dbReference type="Proteomes" id="UP000610760"/>
    </source>
</evidence>
<evidence type="ECO:0000313" key="1">
    <source>
        <dbReference type="EMBL" id="MBC8559226.1"/>
    </source>
</evidence>